<feature type="transmembrane region" description="Helical" evidence="1">
    <location>
        <begin position="325"/>
        <end position="343"/>
    </location>
</feature>
<evidence type="ECO:0000256" key="1">
    <source>
        <dbReference type="SAM" id="Phobius"/>
    </source>
</evidence>
<dbReference type="PANTHER" id="PTHR35313:SF1">
    <property type="entry name" value="NO EXINE FORMATION 1"/>
    <property type="match status" value="1"/>
</dbReference>
<dbReference type="AlphaFoldDB" id="A0A2V0P2R8"/>
<name>A0A2V0P2R8_9CHLO</name>
<sequence length="726" mass="74309">MASSGAIPAAAAGARKYNPITHLGEVGVPQPQRAKGLKLAAQTPSTAGHLAGAACHPLPGSDGSAARGGGDGAAAASAAGARGACRAKVDHLDGGACFPARGDPGDRAVPAQPPGEAINLRASVDHLAGSSCTVRDVVAQATREVEAPTVSRGMITEHTKQKMPWQGLGYAAATTAAVALARFAVFDVVQWAAMGRPSEGVLLGSLLAAWALALAPLVTRFYSHSQSVFRLWAGLGLLGIALALLQPPLPRAGGASCPQLPFALCPRLWDARHVPMHEAEDAAVWGSGLGRREHWTRWLLVAAVGLGMVSASGAAPGGRAAPVRLAMGAGVGVLVGYFLALEAVPGQELLQTLVLGTTVAVVCFITLLQNPVLGSVVWLPLLGLGWAGACGFTLAMQGAPPLPDAERFRRLYPDSAVGIEAERRAAARALLLGIFSAQAALLAFSLKLRIAAALRARDGGSDGGGGGGAAAAARRPVPYGGGAGGDFFCGAVPSAVLSSLGGRANLPGAAGLALRRLQRDGLGWAPTACNAAAVLALAGGLLVNAHVTGGESEAVLLLAPLLLLLSQDPVLLRHLGEEQRYVPPVAAVSIYLACAGAWHQDPVLLRHLGEEQRYVPPVAAVSIYLACAGAWQSVAWGARLGEIGFAALNLGLLLLALPLHLLFLHHAWHQKPRPLAALGALCPLAALSMLATEVEAVRYLAGTGLAMGALMFFNVRQLRQRGMKVV</sequence>
<feature type="transmembrane region" description="Helical" evidence="1">
    <location>
        <begin position="201"/>
        <end position="222"/>
    </location>
</feature>
<gene>
    <name evidence="2" type="ORF">Rsub_07158</name>
</gene>
<accession>A0A2V0P2R8</accession>
<dbReference type="OrthoDB" id="10046650at2759"/>
<feature type="transmembrane region" description="Helical" evidence="1">
    <location>
        <begin position="295"/>
        <end position="313"/>
    </location>
</feature>
<dbReference type="InParanoid" id="A0A2V0P2R8"/>
<dbReference type="Proteomes" id="UP000247498">
    <property type="component" value="Unassembled WGS sequence"/>
</dbReference>
<dbReference type="STRING" id="307507.A0A2V0P2R8"/>
<keyword evidence="1" id="KW-0812">Transmembrane</keyword>
<keyword evidence="1" id="KW-1133">Transmembrane helix</keyword>
<feature type="transmembrane region" description="Helical" evidence="1">
    <location>
        <begin position="614"/>
        <end position="631"/>
    </location>
</feature>
<dbReference type="EMBL" id="BDRX01000048">
    <property type="protein sequence ID" value="GBF94171.1"/>
    <property type="molecule type" value="Genomic_DNA"/>
</dbReference>
<dbReference type="PANTHER" id="PTHR35313">
    <property type="entry name" value="NO EXINE FORMATION 1"/>
    <property type="match status" value="1"/>
</dbReference>
<feature type="transmembrane region" description="Helical" evidence="1">
    <location>
        <begin position="375"/>
        <end position="396"/>
    </location>
</feature>
<evidence type="ECO:0000313" key="3">
    <source>
        <dbReference type="Proteomes" id="UP000247498"/>
    </source>
</evidence>
<organism evidence="2 3">
    <name type="scientific">Raphidocelis subcapitata</name>
    <dbReference type="NCBI Taxonomy" id="307507"/>
    <lineage>
        <taxon>Eukaryota</taxon>
        <taxon>Viridiplantae</taxon>
        <taxon>Chlorophyta</taxon>
        <taxon>core chlorophytes</taxon>
        <taxon>Chlorophyceae</taxon>
        <taxon>CS clade</taxon>
        <taxon>Sphaeropleales</taxon>
        <taxon>Selenastraceae</taxon>
        <taxon>Raphidocelis</taxon>
    </lineage>
</organism>
<evidence type="ECO:0000313" key="2">
    <source>
        <dbReference type="EMBL" id="GBF94171.1"/>
    </source>
</evidence>
<comment type="caution">
    <text evidence="2">The sequence shown here is derived from an EMBL/GenBank/DDBJ whole genome shotgun (WGS) entry which is preliminary data.</text>
</comment>
<feature type="transmembrane region" description="Helical" evidence="1">
    <location>
        <begin position="425"/>
        <end position="446"/>
    </location>
</feature>
<keyword evidence="3" id="KW-1185">Reference proteome</keyword>
<feature type="transmembrane region" description="Helical" evidence="1">
    <location>
        <begin position="697"/>
        <end position="715"/>
    </location>
</feature>
<reference evidence="2 3" key="1">
    <citation type="journal article" date="2018" name="Sci. Rep.">
        <title>Raphidocelis subcapitata (=Pseudokirchneriella subcapitata) provides an insight into genome evolution and environmental adaptations in the Sphaeropleales.</title>
        <authorList>
            <person name="Suzuki S."/>
            <person name="Yamaguchi H."/>
            <person name="Nakajima N."/>
            <person name="Kawachi M."/>
        </authorList>
    </citation>
    <scope>NUCLEOTIDE SEQUENCE [LARGE SCALE GENOMIC DNA]</scope>
    <source>
        <strain evidence="2 3">NIES-35</strain>
    </source>
</reference>
<keyword evidence="1" id="KW-0472">Membrane</keyword>
<feature type="transmembrane region" description="Helical" evidence="1">
    <location>
        <begin position="349"/>
        <end position="368"/>
    </location>
</feature>
<feature type="transmembrane region" description="Helical" evidence="1">
    <location>
        <begin position="168"/>
        <end position="189"/>
    </location>
</feature>
<feature type="transmembrane region" description="Helical" evidence="1">
    <location>
        <begin position="643"/>
        <end position="663"/>
    </location>
</feature>
<feature type="transmembrane region" description="Helical" evidence="1">
    <location>
        <begin position="675"/>
        <end position="691"/>
    </location>
</feature>
<feature type="transmembrane region" description="Helical" evidence="1">
    <location>
        <begin position="229"/>
        <end position="246"/>
    </location>
</feature>
<protein>
    <submittedName>
        <fullName evidence="2">Uncharacterized protein</fullName>
    </submittedName>
</protein>
<proteinExistence type="predicted"/>